<evidence type="ECO:0000313" key="1">
    <source>
        <dbReference type="EMBL" id="MFM9330154.1"/>
    </source>
</evidence>
<reference evidence="1" key="1">
    <citation type="submission" date="2024-12" db="EMBL/GenBank/DDBJ databases">
        <authorList>
            <person name="Wu N."/>
        </authorList>
    </citation>
    <scope>NUCLEOTIDE SEQUENCE</scope>
    <source>
        <strain evidence="1">P15</strain>
    </source>
</reference>
<dbReference type="EC" id="2.3.-.-" evidence="1"/>
<keyword evidence="1" id="KW-0012">Acyltransferase</keyword>
<sequence length="147" mass="15984">MNDISAKIVIRSAVGGDADTLRSIFRCASLTYEGARELFAAHPEWLEWDDSMLPFARVAVVDGRVVGFASARPVDDFLELEDLFTDPHWMRKGVATALIEDAASRGLRIEVTASPQAAGFYESVGFITNGVTHTQGGPAPRMQLDVT</sequence>
<accession>A0ACC7NZE5</accession>
<dbReference type="Proteomes" id="UP001631969">
    <property type="component" value="Unassembled WGS sequence"/>
</dbReference>
<comment type="caution">
    <text evidence="1">The sequence shown here is derived from an EMBL/GenBank/DDBJ whole genome shotgun (WGS) entry which is preliminary data.</text>
</comment>
<organism evidence="1 2">
    <name type="scientific">Paenibacillus mesotrionivorans</name>
    <dbReference type="NCBI Taxonomy" id="3160968"/>
    <lineage>
        <taxon>Bacteria</taxon>
        <taxon>Bacillati</taxon>
        <taxon>Bacillota</taxon>
        <taxon>Bacilli</taxon>
        <taxon>Bacillales</taxon>
        <taxon>Paenibacillaceae</taxon>
        <taxon>Paenibacillus</taxon>
    </lineage>
</organism>
<name>A0ACC7NZE5_9BACL</name>
<keyword evidence="1" id="KW-0808">Transferase</keyword>
<dbReference type="EMBL" id="JBJURJ010000011">
    <property type="protein sequence ID" value="MFM9330154.1"/>
    <property type="molecule type" value="Genomic_DNA"/>
</dbReference>
<proteinExistence type="predicted"/>
<protein>
    <submittedName>
        <fullName evidence="1">GNAT family N-acetyltransferase</fullName>
        <ecNumber evidence="1">2.3.-.-</ecNumber>
    </submittedName>
</protein>
<evidence type="ECO:0000313" key="2">
    <source>
        <dbReference type="Proteomes" id="UP001631969"/>
    </source>
</evidence>
<keyword evidence="2" id="KW-1185">Reference proteome</keyword>
<gene>
    <name evidence="1" type="ORF">ACI1P1_17785</name>
</gene>